<feature type="region of interest" description="Disordered" evidence="2">
    <location>
        <begin position="497"/>
        <end position="539"/>
    </location>
</feature>
<comment type="caution">
    <text evidence="3">The sequence shown here is derived from an EMBL/GenBank/DDBJ whole genome shotgun (WGS) entry which is preliminary data.</text>
</comment>
<keyword evidence="4" id="KW-1185">Reference proteome</keyword>
<reference evidence="3" key="1">
    <citation type="journal article" date="2018" name="DNA Res.">
        <title>Multiple hybrid de novo genome assembly of finger millet, an orphan allotetraploid crop.</title>
        <authorList>
            <person name="Hatakeyama M."/>
            <person name="Aluri S."/>
            <person name="Balachadran M.T."/>
            <person name="Sivarajan S.R."/>
            <person name="Patrignani A."/>
            <person name="Gruter S."/>
            <person name="Poveda L."/>
            <person name="Shimizu-Inatsugi R."/>
            <person name="Baeten J."/>
            <person name="Francoijs K.J."/>
            <person name="Nataraja K.N."/>
            <person name="Reddy Y.A.N."/>
            <person name="Phadnis S."/>
            <person name="Ravikumar R.L."/>
            <person name="Schlapbach R."/>
            <person name="Sreeman S.M."/>
            <person name="Shimizu K.K."/>
        </authorList>
    </citation>
    <scope>NUCLEOTIDE SEQUENCE</scope>
</reference>
<dbReference type="PANTHER" id="PTHR35116:SF6">
    <property type="entry name" value="OS02G0625900 PROTEIN"/>
    <property type="match status" value="1"/>
</dbReference>
<evidence type="ECO:0000313" key="3">
    <source>
        <dbReference type="EMBL" id="GJN21621.1"/>
    </source>
</evidence>
<keyword evidence="1" id="KW-0175">Coiled coil</keyword>
<feature type="coiled-coil region" evidence="1">
    <location>
        <begin position="675"/>
        <end position="702"/>
    </location>
</feature>
<feature type="compositionally biased region" description="Polar residues" evidence="2">
    <location>
        <begin position="789"/>
        <end position="810"/>
    </location>
</feature>
<feature type="region of interest" description="Disordered" evidence="2">
    <location>
        <begin position="601"/>
        <end position="663"/>
    </location>
</feature>
<dbReference type="Proteomes" id="UP001054889">
    <property type="component" value="Unassembled WGS sequence"/>
</dbReference>
<dbReference type="Gene3D" id="6.10.250.1310">
    <property type="match status" value="1"/>
</dbReference>
<name>A0AAV5EGK3_ELECO</name>
<feature type="compositionally biased region" description="Polar residues" evidence="2">
    <location>
        <begin position="530"/>
        <end position="539"/>
    </location>
</feature>
<organism evidence="3 4">
    <name type="scientific">Eleusine coracana subsp. coracana</name>
    <dbReference type="NCBI Taxonomy" id="191504"/>
    <lineage>
        <taxon>Eukaryota</taxon>
        <taxon>Viridiplantae</taxon>
        <taxon>Streptophyta</taxon>
        <taxon>Embryophyta</taxon>
        <taxon>Tracheophyta</taxon>
        <taxon>Spermatophyta</taxon>
        <taxon>Magnoliopsida</taxon>
        <taxon>Liliopsida</taxon>
        <taxon>Poales</taxon>
        <taxon>Poaceae</taxon>
        <taxon>PACMAD clade</taxon>
        <taxon>Chloridoideae</taxon>
        <taxon>Cynodonteae</taxon>
        <taxon>Eleusininae</taxon>
        <taxon>Eleusine</taxon>
    </lineage>
</organism>
<dbReference type="AlphaFoldDB" id="A0AAV5EGK3"/>
<feature type="region of interest" description="Disordered" evidence="2">
    <location>
        <begin position="781"/>
        <end position="810"/>
    </location>
</feature>
<dbReference type="PANTHER" id="PTHR35116">
    <property type="entry name" value="HELICASE PROTEIN MOM1"/>
    <property type="match status" value="1"/>
</dbReference>
<sequence>MDYNEAYKEWRACEKYEVGKTTEEDKASCFSELEEGEFKKDEPSVSKSLVRKDMDTRTIKFDSSAQVTVERVQVNARQSVPLERGTNGGGTAKATVEESDCSPLEVQPVNLRWPTFHRKYAEKHRRSYSPSFHISSKERQKQRKCNCFSCKYYHDVLKKIEKVCSERLSELVLQHSEDRKEFNILLKKQKLEFFREHLHSYKVQYERVIPTVSYERIKLPKLFVCTLRKIFHKHTQHQLIQFVKRQINDRNKEKRMKDRWIFEAKAGYLKKYFAETSLTYSGFEMGKSKLHMHDYSDGEQQFKYLEMQSLCSAIEAVASSNELADYHTSKNIDVSDIQSPLGTNGNTKHKLSVVAADEIATIDSMPSQSNCAPAVEFGEKVVTQVTFLSPPQNMRESVVRSFSSIEYLDETLEIAKEMSTDSGNTLRVPREKRRRTSTSAGDDASEGSCSRSQRKFSQEFVPNFHETSLCHEVLARFKLKAGINANLSTTTQRLTEMQHRDQNGPNASYPYQRSDGSTCSVRTGLDSPGPETSNVEQQPTNQMMARSIVEQCTPEVRCQSDPTTIQLNQVPMPCSDHSSSFSQAMEQRNINICSSSLTQRVTQHPYHNQTRQPVGHQYESSGGNTTPVRLDSPGQSNVQRQSANQTTTGSTSEHMLESGLPSDPFTIELSRLRMLRDLMTKRHQYEKQKINLERGMEEAELKKKYDELFHNLEMETLQKKKDIQIIQEKVCKQQILAEAFQVVQASAEVVSCNQRAAPLTIDEPNQSSGQQTVWFPASATMHQPPQPAARSSTHQFLRQSSMSTQGGANNTLGGSAATLMSAPRGVVGTRIAYYAPAHHLRTFLNQLPASRHGATSLER</sequence>
<evidence type="ECO:0000313" key="4">
    <source>
        <dbReference type="Proteomes" id="UP001054889"/>
    </source>
</evidence>
<reference evidence="3" key="2">
    <citation type="submission" date="2021-12" db="EMBL/GenBank/DDBJ databases">
        <title>Resequencing data analysis of finger millet.</title>
        <authorList>
            <person name="Hatakeyama M."/>
            <person name="Aluri S."/>
            <person name="Balachadran M.T."/>
            <person name="Sivarajan S.R."/>
            <person name="Poveda L."/>
            <person name="Shimizu-Inatsugi R."/>
            <person name="Schlapbach R."/>
            <person name="Sreeman S.M."/>
            <person name="Shimizu K.K."/>
        </authorList>
    </citation>
    <scope>NUCLEOTIDE SEQUENCE</scope>
</reference>
<gene>
    <name evidence="3" type="primary">gb09115</name>
    <name evidence="3" type="ORF">PR202_gb09115</name>
</gene>
<dbReference type="InterPro" id="IPR039322">
    <property type="entry name" value="MOM1"/>
</dbReference>
<evidence type="ECO:0000256" key="1">
    <source>
        <dbReference type="SAM" id="Coils"/>
    </source>
</evidence>
<dbReference type="GO" id="GO:0031507">
    <property type="term" value="P:heterochromatin formation"/>
    <property type="evidence" value="ECO:0007669"/>
    <property type="project" value="InterPro"/>
</dbReference>
<proteinExistence type="predicted"/>
<feature type="compositionally biased region" description="Polar residues" evidence="2">
    <location>
        <begin position="601"/>
        <end position="653"/>
    </location>
</feature>
<dbReference type="EMBL" id="BQKI01000075">
    <property type="protein sequence ID" value="GJN21621.1"/>
    <property type="molecule type" value="Genomic_DNA"/>
</dbReference>
<feature type="region of interest" description="Disordered" evidence="2">
    <location>
        <begin position="419"/>
        <end position="453"/>
    </location>
</feature>
<accession>A0AAV5EGK3</accession>
<evidence type="ECO:0000256" key="2">
    <source>
        <dbReference type="SAM" id="MobiDB-lite"/>
    </source>
</evidence>
<feature type="compositionally biased region" description="Polar residues" evidence="2">
    <location>
        <begin position="503"/>
        <end position="521"/>
    </location>
</feature>
<protein>
    <submittedName>
        <fullName evidence="3">Uncharacterized protein</fullName>
    </submittedName>
</protein>